<dbReference type="Gene3D" id="2.60.120.1440">
    <property type="match status" value="1"/>
</dbReference>
<accession>A0A1M7T8X7</accession>
<dbReference type="PANTHER" id="PTHR38731:SF1">
    <property type="entry name" value="FECR PROTEIN DOMAIN-CONTAINING PROTEIN"/>
    <property type="match status" value="1"/>
</dbReference>
<sequence>MKGFKAGVVVLACALASIDIAAAQQADQGCSSENSPGMTQTLHCDGGITIVAENGAHYTLHRGRQGRVDAVELDGKALLVEVPPKSGGNMFQVITPQAIAAVRGTKWAVDVNGDKSSVFVVHGQVGVTRRSGSRGVTLRAGEGVDVEPGNPLAVKRWAPARASALLARLGQ</sequence>
<keyword evidence="1" id="KW-0732">Signal</keyword>
<dbReference type="Proteomes" id="UP000184096">
    <property type="component" value="Chromosome I"/>
</dbReference>
<evidence type="ECO:0000313" key="4">
    <source>
        <dbReference type="Proteomes" id="UP000184096"/>
    </source>
</evidence>
<evidence type="ECO:0000256" key="1">
    <source>
        <dbReference type="SAM" id="SignalP"/>
    </source>
</evidence>
<evidence type="ECO:0000259" key="2">
    <source>
        <dbReference type="Pfam" id="PF04773"/>
    </source>
</evidence>
<keyword evidence="4" id="KW-1185">Reference proteome</keyword>
<dbReference type="PANTHER" id="PTHR38731">
    <property type="entry name" value="LIPL45-RELATED LIPOPROTEIN-RELATED"/>
    <property type="match status" value="1"/>
</dbReference>
<dbReference type="Pfam" id="PF04773">
    <property type="entry name" value="FecR"/>
    <property type="match status" value="1"/>
</dbReference>
<name>A0A1M7T8X7_9BRAD</name>
<reference evidence="4" key="1">
    <citation type="submission" date="2016-11" db="EMBL/GenBank/DDBJ databases">
        <authorList>
            <person name="Varghese N."/>
            <person name="Submissions S."/>
        </authorList>
    </citation>
    <scope>NUCLEOTIDE SEQUENCE [LARGE SCALE GENOMIC DNA]</scope>
    <source>
        <strain evidence="4">GAS401</strain>
    </source>
</reference>
<dbReference type="OrthoDB" id="7994644at2"/>
<feature type="domain" description="FecR protein" evidence="2">
    <location>
        <begin position="67"/>
        <end position="125"/>
    </location>
</feature>
<protein>
    <submittedName>
        <fullName evidence="3">FecR family protein</fullName>
    </submittedName>
</protein>
<dbReference type="AlphaFoldDB" id="A0A1M7T8X7"/>
<feature type="signal peptide" evidence="1">
    <location>
        <begin position="1"/>
        <end position="21"/>
    </location>
</feature>
<dbReference type="EMBL" id="LT670849">
    <property type="protein sequence ID" value="SHN67121.1"/>
    <property type="molecule type" value="Genomic_DNA"/>
</dbReference>
<organism evidence="3 4">
    <name type="scientific">Bradyrhizobium erythrophlei</name>
    <dbReference type="NCBI Taxonomy" id="1437360"/>
    <lineage>
        <taxon>Bacteria</taxon>
        <taxon>Pseudomonadati</taxon>
        <taxon>Pseudomonadota</taxon>
        <taxon>Alphaproteobacteria</taxon>
        <taxon>Hyphomicrobiales</taxon>
        <taxon>Nitrobacteraceae</taxon>
        <taxon>Bradyrhizobium</taxon>
    </lineage>
</organism>
<dbReference type="RefSeq" id="WP_072817044.1">
    <property type="nucleotide sequence ID" value="NZ_LT670849.1"/>
</dbReference>
<evidence type="ECO:0000313" key="3">
    <source>
        <dbReference type="EMBL" id="SHN67121.1"/>
    </source>
</evidence>
<dbReference type="InterPro" id="IPR006860">
    <property type="entry name" value="FecR"/>
</dbReference>
<proteinExistence type="predicted"/>
<gene>
    <name evidence="3" type="ORF">SAMN05444170_1124</name>
</gene>
<feature type="chain" id="PRO_5012184378" evidence="1">
    <location>
        <begin position="22"/>
        <end position="171"/>
    </location>
</feature>